<keyword evidence="3" id="KW-1185">Reference proteome</keyword>
<reference evidence="2 3" key="1">
    <citation type="submission" date="2023-11" db="EMBL/GenBank/DDBJ databases">
        <title>Dfirmibasis_genome.</title>
        <authorList>
            <person name="Edelbroek B."/>
            <person name="Kjellin J."/>
            <person name="Jerlstrom-Hultqvist J."/>
            <person name="Soderbom F."/>
        </authorList>
    </citation>
    <scope>NUCLEOTIDE SEQUENCE [LARGE SCALE GENOMIC DNA]</scope>
    <source>
        <strain evidence="2 3">TNS-C-14</strain>
    </source>
</reference>
<sequence>MTLLKSLRSLFSPASSNTNKINQNIATESVSSVSQSKNTSSVMSGEEYKRSVGCYG</sequence>
<evidence type="ECO:0000256" key="1">
    <source>
        <dbReference type="SAM" id="MobiDB-lite"/>
    </source>
</evidence>
<dbReference type="AlphaFoldDB" id="A0AAN7U1Y3"/>
<organism evidence="2 3">
    <name type="scientific">Dictyostelium firmibasis</name>
    <dbReference type="NCBI Taxonomy" id="79012"/>
    <lineage>
        <taxon>Eukaryota</taxon>
        <taxon>Amoebozoa</taxon>
        <taxon>Evosea</taxon>
        <taxon>Eumycetozoa</taxon>
        <taxon>Dictyostelia</taxon>
        <taxon>Dictyosteliales</taxon>
        <taxon>Dictyosteliaceae</taxon>
        <taxon>Dictyostelium</taxon>
    </lineage>
</organism>
<comment type="caution">
    <text evidence="2">The sequence shown here is derived from an EMBL/GenBank/DDBJ whole genome shotgun (WGS) entry which is preliminary data.</text>
</comment>
<evidence type="ECO:0000313" key="2">
    <source>
        <dbReference type="EMBL" id="KAK5584264.1"/>
    </source>
</evidence>
<accession>A0AAN7U1Y3</accession>
<dbReference type="Proteomes" id="UP001344447">
    <property type="component" value="Unassembled WGS sequence"/>
</dbReference>
<protein>
    <submittedName>
        <fullName evidence="2">Uncharacterized protein</fullName>
    </submittedName>
</protein>
<evidence type="ECO:0000313" key="3">
    <source>
        <dbReference type="Proteomes" id="UP001344447"/>
    </source>
</evidence>
<name>A0AAN7U1Y3_9MYCE</name>
<feature type="compositionally biased region" description="Polar residues" evidence="1">
    <location>
        <begin position="13"/>
        <end position="28"/>
    </location>
</feature>
<feature type="compositionally biased region" description="Low complexity" evidence="1">
    <location>
        <begin position="29"/>
        <end position="44"/>
    </location>
</feature>
<dbReference type="EMBL" id="JAVFKY010000001">
    <property type="protein sequence ID" value="KAK5584264.1"/>
    <property type="molecule type" value="Genomic_DNA"/>
</dbReference>
<proteinExistence type="predicted"/>
<gene>
    <name evidence="2" type="ORF">RB653_005872</name>
</gene>
<feature type="region of interest" description="Disordered" evidence="1">
    <location>
        <begin position="13"/>
        <end position="56"/>
    </location>
</feature>